<keyword evidence="9 10" id="KW-0456">Lyase</keyword>
<evidence type="ECO:0000256" key="8">
    <source>
        <dbReference type="ARBA" id="ARBA00023136"/>
    </source>
</evidence>
<sequence length="282" mass="32188">MSTPSKNTSPEADSAASCPVAPEARNKWMDALWGPTPKPTSSAVNNVNDSIRALPPNHPNVENSKGEEESKCPVNHEARQVWLKNSQSPKDATVPNTTTQDIECSSTDLPEVLEYKTNVNLSEEREISSIPRTGKHDNWIYPSQKQFYEAMLRKNWKPNTDDMKTVIPIHNNINERVWNFIQMWEKNQGGDKCGGIELTSFKGDAKKLTPRAWIRSSILGYSKPFDRHDWTVNRCGKEIDYVIDFYNEEDRLGNPEIFLDVRPKLNSFEGIKMRLYKAFGLD</sequence>
<dbReference type="GO" id="GO:0005743">
    <property type="term" value="C:mitochondrial inner membrane"/>
    <property type="evidence" value="ECO:0007669"/>
    <property type="project" value="UniProtKB-SubCell"/>
</dbReference>
<evidence type="ECO:0000256" key="5">
    <source>
        <dbReference type="ARBA" id="ARBA00022792"/>
    </source>
</evidence>
<keyword evidence="13" id="KW-1185">Reference proteome</keyword>
<protein>
    <recommendedName>
        <fullName evidence="10">Holocytochrome c-type synthase</fullName>
        <ecNumber evidence="10">4.4.1.17</ecNumber>
    </recommendedName>
</protein>
<keyword evidence="4 10" id="KW-0479">Metal-binding</keyword>
<dbReference type="GO" id="GO:0046872">
    <property type="term" value="F:metal ion binding"/>
    <property type="evidence" value="ECO:0007669"/>
    <property type="project" value="UniProtKB-KW"/>
</dbReference>
<dbReference type="PROSITE" id="PS00822">
    <property type="entry name" value="CYTO_HEME_LYASE_2"/>
    <property type="match status" value="1"/>
</dbReference>
<evidence type="ECO:0000313" key="12">
    <source>
        <dbReference type="EMBL" id="SSD60053.1"/>
    </source>
</evidence>
<keyword evidence="8 10" id="KW-0472">Membrane</keyword>
<dbReference type="EMBL" id="UFAJ01000259">
    <property type="protein sequence ID" value="SSD60053.1"/>
    <property type="molecule type" value="Genomic_DNA"/>
</dbReference>
<dbReference type="Pfam" id="PF01265">
    <property type="entry name" value="Cyto_heme_lyase"/>
    <property type="match status" value="1"/>
</dbReference>
<evidence type="ECO:0000256" key="3">
    <source>
        <dbReference type="ARBA" id="ARBA00022617"/>
    </source>
</evidence>
<keyword evidence="7 10" id="KW-0496">Mitochondrion</keyword>
<evidence type="ECO:0000313" key="13">
    <source>
        <dbReference type="Proteomes" id="UP000262825"/>
    </source>
</evidence>
<dbReference type="VEuPathDB" id="FungiDB:SCODWIG_01814"/>
<evidence type="ECO:0000256" key="2">
    <source>
        <dbReference type="ARBA" id="ARBA00007255"/>
    </source>
</evidence>
<dbReference type="PANTHER" id="PTHR12743">
    <property type="entry name" value="CYTOCHROME C1 HEME LYASE"/>
    <property type="match status" value="1"/>
</dbReference>
<gene>
    <name evidence="12" type="ORF">SCODWIG_01814</name>
</gene>
<evidence type="ECO:0000256" key="6">
    <source>
        <dbReference type="ARBA" id="ARBA00023004"/>
    </source>
</evidence>
<dbReference type="InterPro" id="IPR000511">
    <property type="entry name" value="Holocyt_c/c1_synthase"/>
</dbReference>
<evidence type="ECO:0000256" key="9">
    <source>
        <dbReference type="ARBA" id="ARBA00023239"/>
    </source>
</evidence>
<feature type="compositionally biased region" description="Polar residues" evidence="11">
    <location>
        <begin position="1"/>
        <end position="11"/>
    </location>
</feature>
<feature type="compositionally biased region" description="Basic and acidic residues" evidence="11">
    <location>
        <begin position="64"/>
        <end position="73"/>
    </location>
</feature>
<feature type="compositionally biased region" description="Polar residues" evidence="11">
    <location>
        <begin position="39"/>
        <end position="49"/>
    </location>
</feature>
<comment type="catalytic activity">
    <reaction evidence="10">
        <text>holo-[cytochrome c] = apo-[cytochrome c] + heme b</text>
        <dbReference type="Rhea" id="RHEA:22648"/>
        <dbReference type="Rhea" id="RHEA-COMP:10725"/>
        <dbReference type="Rhea" id="RHEA-COMP:10726"/>
        <dbReference type="ChEBI" id="CHEBI:29950"/>
        <dbReference type="ChEBI" id="CHEBI:60344"/>
        <dbReference type="ChEBI" id="CHEBI:83739"/>
        <dbReference type="EC" id="4.4.1.17"/>
    </reaction>
</comment>
<dbReference type="EC" id="4.4.1.17" evidence="10"/>
<dbReference type="GO" id="GO:0004408">
    <property type="term" value="F:holocytochrome-c synthase activity"/>
    <property type="evidence" value="ECO:0007669"/>
    <property type="project" value="UniProtKB-EC"/>
</dbReference>
<evidence type="ECO:0000256" key="11">
    <source>
        <dbReference type="SAM" id="MobiDB-lite"/>
    </source>
</evidence>
<keyword evidence="3 10" id="KW-0349">Heme</keyword>
<keyword evidence="6 10" id="KW-0408">Iron</keyword>
<name>A0A376B5V0_9ASCO</name>
<dbReference type="OrthoDB" id="4243at2759"/>
<reference evidence="13" key="1">
    <citation type="submission" date="2018-06" db="EMBL/GenBank/DDBJ databases">
        <authorList>
            <person name="Guldener U."/>
        </authorList>
    </citation>
    <scope>NUCLEOTIDE SEQUENCE [LARGE SCALE GENOMIC DNA]</scope>
    <source>
        <strain evidence="13">UTAD17</strain>
    </source>
</reference>
<evidence type="ECO:0000256" key="7">
    <source>
        <dbReference type="ARBA" id="ARBA00023128"/>
    </source>
</evidence>
<comment type="subcellular location">
    <subcellularLocation>
        <location evidence="1 10">Mitochondrion inner membrane</location>
    </subcellularLocation>
</comment>
<evidence type="ECO:0000256" key="4">
    <source>
        <dbReference type="ARBA" id="ARBA00022723"/>
    </source>
</evidence>
<proteinExistence type="inferred from homology"/>
<keyword evidence="5 10" id="KW-0999">Mitochondrion inner membrane</keyword>
<dbReference type="PROSITE" id="PS00821">
    <property type="entry name" value="CYTO_HEME_LYASE_1"/>
    <property type="match status" value="1"/>
</dbReference>
<feature type="region of interest" description="Disordered" evidence="11">
    <location>
        <begin position="1"/>
        <end position="73"/>
    </location>
</feature>
<comment type="function">
    <text evidence="10">Lyase that catalyzes the covalent linking of the heme group to the cytochrome C apoprotein to produce the mature functional cytochrome.</text>
</comment>
<dbReference type="Proteomes" id="UP000262825">
    <property type="component" value="Unassembled WGS sequence"/>
</dbReference>
<dbReference type="AlphaFoldDB" id="A0A376B5V0"/>
<comment type="similarity">
    <text evidence="2 10">Belongs to the cytochrome c-type heme lyase family.</text>
</comment>
<evidence type="ECO:0000256" key="1">
    <source>
        <dbReference type="ARBA" id="ARBA00004273"/>
    </source>
</evidence>
<accession>A0A376B5V0</accession>
<dbReference type="PANTHER" id="PTHR12743:SF0">
    <property type="entry name" value="HOLOCYTOCHROME C-TYPE SYNTHASE"/>
    <property type="match status" value="1"/>
</dbReference>
<organism evidence="12 13">
    <name type="scientific">Saccharomycodes ludwigii</name>
    <dbReference type="NCBI Taxonomy" id="36035"/>
    <lineage>
        <taxon>Eukaryota</taxon>
        <taxon>Fungi</taxon>
        <taxon>Dikarya</taxon>
        <taxon>Ascomycota</taxon>
        <taxon>Saccharomycotina</taxon>
        <taxon>Saccharomycetes</taxon>
        <taxon>Saccharomycodales</taxon>
        <taxon>Saccharomycodaceae</taxon>
        <taxon>Saccharomycodes</taxon>
    </lineage>
</organism>
<evidence type="ECO:0000256" key="10">
    <source>
        <dbReference type="RuleBase" id="RU363130"/>
    </source>
</evidence>